<reference evidence="2" key="1">
    <citation type="submission" date="2011-03" db="EMBL/GenBank/DDBJ databases">
        <title>The Genome Sequence of Nematocida sp1 strain ERTm2.</title>
        <authorList>
            <consortium name="The Broad Institute Genome Sequencing Platform"/>
            <consortium name="The Broad Institute Genome Sequencing Center for Infectious Disease"/>
            <person name="Cuomo C."/>
            <person name="Troemel E."/>
            <person name="Young S.K."/>
            <person name="Zeng Q."/>
            <person name="Gargeya S."/>
            <person name="Fitzgerald M."/>
            <person name="Haas B."/>
            <person name="Abouelleil A."/>
            <person name="Alvarado L."/>
            <person name="Arachchi H.M."/>
            <person name="Berlin A."/>
            <person name="Brown A."/>
            <person name="Chapman S.B."/>
            <person name="Chen Z."/>
            <person name="Dunbar C."/>
            <person name="Freedman E."/>
            <person name="Gearin G."/>
            <person name="Gellesch M."/>
            <person name="Goldberg J."/>
            <person name="Griggs A."/>
            <person name="Gujja S."/>
            <person name="Heilman E.R."/>
            <person name="Heiman D."/>
            <person name="Howarth C."/>
            <person name="Larson L."/>
            <person name="Lui A."/>
            <person name="MacDonald P.J.P."/>
            <person name="Mehta T."/>
            <person name="Montmayeur A."/>
            <person name="Murphy C."/>
            <person name="Neiman D."/>
            <person name="Pearson M."/>
            <person name="Priest M."/>
            <person name="Roberts A."/>
            <person name="Saif S."/>
            <person name="Shea T."/>
            <person name="Shenoy N."/>
            <person name="Sisk P."/>
            <person name="Stolte C."/>
            <person name="Sykes S."/>
            <person name="White J."/>
            <person name="Yandava C."/>
            <person name="Wortman J."/>
            <person name="Nusbaum C."/>
            <person name="Birren B."/>
        </authorList>
    </citation>
    <scope>NUCLEOTIDE SEQUENCE</scope>
    <source>
        <strain evidence="2">ERTm2</strain>
    </source>
</reference>
<keyword evidence="1" id="KW-0812">Transmembrane</keyword>
<evidence type="ECO:0000313" key="3">
    <source>
        <dbReference type="EMBL" id="KFG25443.1"/>
    </source>
</evidence>
<reference evidence="3 4" key="3">
    <citation type="journal article" date="2014" name="Genome Announc.">
        <title>Genome Sequence of the Microsporidian Species Nematocida sp1 Strain ERTm6 (ATCC PRA-372).</title>
        <authorList>
            <person name="Bakowski M.A."/>
            <person name="Priest M."/>
            <person name="Young S."/>
            <person name="Cuomo C.A."/>
            <person name="Troemel E.R."/>
        </authorList>
    </citation>
    <scope>NUCLEOTIDE SEQUENCE [LARGE SCALE GENOMIC DNA]</scope>
    <source>
        <strain evidence="3 4">ERTm6</strain>
    </source>
</reference>
<accession>H8ZCF3</accession>
<feature type="transmembrane region" description="Helical" evidence="1">
    <location>
        <begin position="114"/>
        <end position="132"/>
    </location>
</feature>
<feature type="transmembrane region" description="Helical" evidence="1">
    <location>
        <begin position="230"/>
        <end position="251"/>
    </location>
</feature>
<evidence type="ECO:0000313" key="4">
    <source>
        <dbReference type="Proteomes" id="UP000054524"/>
    </source>
</evidence>
<feature type="transmembrane region" description="Helical" evidence="1">
    <location>
        <begin position="62"/>
        <end position="82"/>
    </location>
</feature>
<gene>
    <name evidence="2" type="ORF">NERG_01396</name>
    <name evidence="3" type="ORF">NESG_02217</name>
</gene>
<feature type="transmembrane region" description="Helical" evidence="1">
    <location>
        <begin position="257"/>
        <end position="276"/>
    </location>
</feature>
<dbReference type="HOGENOM" id="CLU_1005067_0_0_1"/>
<accession>A0A086IZX5</accession>
<dbReference type="EMBL" id="AKIJ01000005">
    <property type="protein sequence ID" value="KFG25443.1"/>
    <property type="molecule type" value="Genomic_DNA"/>
</dbReference>
<feature type="transmembrane region" description="Helical" evidence="1">
    <location>
        <begin position="199"/>
        <end position="218"/>
    </location>
</feature>
<evidence type="ECO:0000256" key="1">
    <source>
        <dbReference type="SAM" id="Phobius"/>
    </source>
</evidence>
<keyword evidence="1" id="KW-1133">Transmembrane helix</keyword>
<organism evidence="2">
    <name type="scientific">Nematocida ausubeli (strain ATCC PRA-371 / ERTm2)</name>
    <name type="common">Nematode killer fungus</name>
    <dbReference type="NCBI Taxonomy" id="1913371"/>
    <lineage>
        <taxon>Eukaryota</taxon>
        <taxon>Fungi</taxon>
        <taxon>Fungi incertae sedis</taxon>
        <taxon>Microsporidia</taxon>
        <taxon>Nematocida</taxon>
    </lineage>
</organism>
<reference evidence="3" key="2">
    <citation type="submission" date="2012-10" db="EMBL/GenBank/DDBJ databases">
        <authorList>
            <consortium name="The Broad Institute Genome Sequencing Platform"/>
            <consortium name="The Broad Institute Genome Sequencing Center for Infectious Disease"/>
            <person name="Cuomo C."/>
            <person name="Troemel E."/>
            <person name="Walker B."/>
            <person name="Young S.K."/>
            <person name="Zeng Q."/>
            <person name="Gargeya S."/>
            <person name="Fitzgerald M."/>
            <person name="Haas B."/>
            <person name="Abouelleil A."/>
            <person name="Alvarado L."/>
            <person name="Arachchi H.M."/>
            <person name="Berlin A.M."/>
            <person name="Chapman S.B."/>
            <person name="Goldberg J."/>
            <person name="Griggs A."/>
            <person name="Gujja S."/>
            <person name="Hansen M."/>
            <person name="Howarth C."/>
            <person name="Imamovic A."/>
            <person name="Larimer J."/>
            <person name="McCowan C."/>
            <person name="Murphy C."/>
            <person name="Neiman D."/>
            <person name="Pearson M."/>
            <person name="Priest M."/>
            <person name="Roberts A."/>
            <person name="Saif S."/>
            <person name="Shea T."/>
            <person name="Sisk P."/>
            <person name="Sykes S."/>
            <person name="Wortman J."/>
            <person name="Nusbaum C."/>
            <person name="Birren B."/>
        </authorList>
    </citation>
    <scope>NUCLEOTIDE SEQUENCE</scope>
    <source>
        <strain evidence="3">ERTm6</strain>
    </source>
</reference>
<dbReference type="EMBL" id="JH604635">
    <property type="protein sequence ID" value="EHY65789.1"/>
    <property type="molecule type" value="Genomic_DNA"/>
</dbReference>
<feature type="transmembrane region" description="Helical" evidence="1">
    <location>
        <begin position="30"/>
        <end position="50"/>
    </location>
</feature>
<dbReference type="Proteomes" id="UP000054524">
    <property type="component" value="Unassembled WGS sequence"/>
</dbReference>
<dbReference type="OrthoDB" id="2195372at2759"/>
<name>H8ZCF3_NEMA1</name>
<dbReference type="Proteomes" id="UP000005622">
    <property type="component" value="Unassembled WGS sequence"/>
</dbReference>
<sequence length="277" mass="30309">MSTNEKIDLNAPSSYLGGIDPEWIASGDSIKGLLLGMASAPLLLVSVYFFKASPRFFSKEHGISLLAYMACSFLVSLGVLFYGLPAVITSFQILPILNQIFVSSFSLSIESISSIMLTTLSVYFSLIGYSGIEKTSSFSWIALVLFLVVLSLSIMRLTSHSDYIRRRFEIEKYSDLLCMLVLSFEGAIGFVSLCSFAYLFNILLPIVALLTSMSFLLAMEKALYYYPATAVIPIFTILVRVIGAIFSLQIYSNAYNGAVGLSLILGVVSSIFPLILA</sequence>
<protein>
    <submittedName>
        <fullName evidence="2">Uncharacterized protein</fullName>
    </submittedName>
</protein>
<keyword evidence="4" id="KW-1185">Reference proteome</keyword>
<feature type="transmembrane region" description="Helical" evidence="1">
    <location>
        <begin position="138"/>
        <end position="155"/>
    </location>
</feature>
<dbReference type="AlphaFoldDB" id="H8ZCF3"/>
<proteinExistence type="predicted"/>
<evidence type="ECO:0000313" key="2">
    <source>
        <dbReference type="EMBL" id="EHY65789.1"/>
    </source>
</evidence>
<keyword evidence="1" id="KW-0472">Membrane</keyword>